<dbReference type="AlphaFoldDB" id="A0A6L8VGJ5"/>
<keyword evidence="1" id="KW-0645">Protease</keyword>
<reference evidence="1 2" key="1">
    <citation type="submission" date="2020-01" db="EMBL/GenBank/DDBJ databases">
        <title>Frigidibacter albus SP32T (=CGMCC 1.13995T).</title>
        <authorList>
            <person name="Liao X."/>
        </authorList>
    </citation>
    <scope>NUCLEOTIDE SEQUENCE [LARGE SCALE GENOMIC DNA]</scope>
    <source>
        <strain evidence="1 2">SP32</strain>
    </source>
</reference>
<accession>A0A6L8VGJ5</accession>
<dbReference type="EMBL" id="WWNR01000002">
    <property type="protein sequence ID" value="MZQ88439.1"/>
    <property type="molecule type" value="Genomic_DNA"/>
</dbReference>
<dbReference type="Proteomes" id="UP000477083">
    <property type="component" value="Unassembled WGS sequence"/>
</dbReference>
<proteinExistence type="predicted"/>
<organism evidence="1 2">
    <name type="scientific">Frigidibacter albus</name>
    <dbReference type="NCBI Taxonomy" id="1465486"/>
    <lineage>
        <taxon>Bacteria</taxon>
        <taxon>Pseudomonadati</taxon>
        <taxon>Pseudomonadota</taxon>
        <taxon>Alphaproteobacteria</taxon>
        <taxon>Rhodobacterales</taxon>
        <taxon>Paracoccaceae</taxon>
        <taxon>Frigidibacter</taxon>
    </lineage>
</organism>
<evidence type="ECO:0000313" key="2">
    <source>
        <dbReference type="Proteomes" id="UP000477083"/>
    </source>
</evidence>
<protein>
    <submittedName>
        <fullName evidence="1">Viral aspartic protease</fullName>
    </submittedName>
</protein>
<keyword evidence="1" id="KW-0378">Hydrolase</keyword>
<comment type="caution">
    <text evidence="1">The sequence shown here is derived from an EMBL/GenBank/DDBJ whole genome shotgun (WGS) entry which is preliminary data.</text>
</comment>
<sequence>MRCAAASGGLVLLAACGGGGGGGSGGGGVTPPDPGTEIVTPGLESYTTQHNGYARVRRSQSEGPADDAILAQFDDADPASPAGYKSLIAEAEAAYTDTMTIEVIAEVDGNGDPTRILRLTADQAPVENITEASGKYYFRGKNYVWVSVDGAPIQSGYDETGLVDMVIDFDAETASINLRTGVDAGSDVRTEMLASDMPFNVSSGAYGGPITLSVWAPGNEILEADGMLRGNIGGDLSDVSRENLTTSGVYTAESDRIEASGIFYGQHPNQIAP</sequence>
<name>A0A6L8VGJ5_9RHOB</name>
<keyword evidence="2" id="KW-1185">Reference proteome</keyword>
<dbReference type="PROSITE" id="PS51257">
    <property type="entry name" value="PROKAR_LIPOPROTEIN"/>
    <property type="match status" value="1"/>
</dbReference>
<gene>
    <name evidence="1" type="ORF">GS660_04915</name>
</gene>
<dbReference type="GO" id="GO:0006508">
    <property type="term" value="P:proteolysis"/>
    <property type="evidence" value="ECO:0007669"/>
    <property type="project" value="UniProtKB-KW"/>
</dbReference>
<dbReference type="GO" id="GO:0008233">
    <property type="term" value="F:peptidase activity"/>
    <property type="evidence" value="ECO:0007669"/>
    <property type="project" value="UniProtKB-KW"/>
</dbReference>
<dbReference type="OrthoDB" id="7844230at2"/>
<evidence type="ECO:0000313" key="1">
    <source>
        <dbReference type="EMBL" id="MZQ88439.1"/>
    </source>
</evidence>